<protein>
    <submittedName>
        <fullName evidence="1">Uncharacterized protein</fullName>
    </submittedName>
</protein>
<evidence type="ECO:0000313" key="1">
    <source>
        <dbReference type="EMBL" id="JAD23485.1"/>
    </source>
</evidence>
<sequence length="33" mass="3663">MHEAAPTYRLIPIQKFVHMNTLAALITLAPGFP</sequence>
<reference evidence="1" key="2">
    <citation type="journal article" date="2015" name="Data Brief">
        <title>Shoot transcriptome of the giant reed, Arundo donax.</title>
        <authorList>
            <person name="Barrero R.A."/>
            <person name="Guerrero F.D."/>
            <person name="Moolhuijzen P."/>
            <person name="Goolsby J.A."/>
            <person name="Tidwell J."/>
            <person name="Bellgard S.E."/>
            <person name="Bellgard M.I."/>
        </authorList>
    </citation>
    <scope>NUCLEOTIDE SEQUENCE</scope>
    <source>
        <tissue evidence="1">Shoot tissue taken approximately 20 cm above the soil surface</tissue>
    </source>
</reference>
<dbReference type="AlphaFoldDB" id="A0A0A8YD29"/>
<name>A0A0A8YD29_ARUDO</name>
<accession>A0A0A8YD29</accession>
<reference evidence="1" key="1">
    <citation type="submission" date="2014-09" db="EMBL/GenBank/DDBJ databases">
        <authorList>
            <person name="Magalhaes I.L.F."/>
            <person name="Oliveira U."/>
            <person name="Santos F.R."/>
            <person name="Vidigal T.H.D.A."/>
            <person name="Brescovit A.D."/>
            <person name="Santos A.J."/>
        </authorList>
    </citation>
    <scope>NUCLEOTIDE SEQUENCE</scope>
    <source>
        <tissue evidence="1">Shoot tissue taken approximately 20 cm above the soil surface</tissue>
    </source>
</reference>
<proteinExistence type="predicted"/>
<dbReference type="EMBL" id="GBRH01274410">
    <property type="protein sequence ID" value="JAD23485.1"/>
    <property type="molecule type" value="Transcribed_RNA"/>
</dbReference>
<organism evidence="1">
    <name type="scientific">Arundo donax</name>
    <name type="common">Giant reed</name>
    <name type="synonym">Donax arundinaceus</name>
    <dbReference type="NCBI Taxonomy" id="35708"/>
    <lineage>
        <taxon>Eukaryota</taxon>
        <taxon>Viridiplantae</taxon>
        <taxon>Streptophyta</taxon>
        <taxon>Embryophyta</taxon>
        <taxon>Tracheophyta</taxon>
        <taxon>Spermatophyta</taxon>
        <taxon>Magnoliopsida</taxon>
        <taxon>Liliopsida</taxon>
        <taxon>Poales</taxon>
        <taxon>Poaceae</taxon>
        <taxon>PACMAD clade</taxon>
        <taxon>Arundinoideae</taxon>
        <taxon>Arundineae</taxon>
        <taxon>Arundo</taxon>
    </lineage>
</organism>